<name>A0ABY9TJ02_9GAMM</name>
<dbReference type="PANTHER" id="PTHR10146">
    <property type="entry name" value="PROLINE SYNTHETASE CO-TRANSCRIBED BACTERIAL HOMOLOG PROTEIN"/>
    <property type="match status" value="1"/>
</dbReference>
<evidence type="ECO:0000313" key="6">
    <source>
        <dbReference type="Proteomes" id="UP001248581"/>
    </source>
</evidence>
<protein>
    <recommendedName>
        <fullName evidence="2">Pyridoxal phosphate homeostasis protein</fullName>
        <shortName evidence="2">PLP homeostasis protein</shortName>
    </recommendedName>
</protein>
<comment type="similarity">
    <text evidence="2 3">Belongs to the pyridoxal phosphate-binding protein YggS/PROSC family.</text>
</comment>
<evidence type="ECO:0000259" key="4">
    <source>
        <dbReference type="Pfam" id="PF01168"/>
    </source>
</evidence>
<dbReference type="InterPro" id="IPR001608">
    <property type="entry name" value="Ala_racemase_N"/>
</dbReference>
<keyword evidence="6" id="KW-1185">Reference proteome</keyword>
<keyword evidence="1 2" id="KW-0663">Pyridoxal phosphate</keyword>
<dbReference type="SUPFAM" id="SSF51419">
    <property type="entry name" value="PLP-binding barrel"/>
    <property type="match status" value="1"/>
</dbReference>
<dbReference type="InterPro" id="IPR011078">
    <property type="entry name" value="PyrdxlP_homeostasis"/>
</dbReference>
<dbReference type="CDD" id="cd06824">
    <property type="entry name" value="PLPDE_III_Yggs_like"/>
    <property type="match status" value="1"/>
</dbReference>
<accession>A0ABY9TJ02</accession>
<dbReference type="Proteomes" id="UP001248581">
    <property type="component" value="Chromosome"/>
</dbReference>
<evidence type="ECO:0000256" key="1">
    <source>
        <dbReference type="ARBA" id="ARBA00022898"/>
    </source>
</evidence>
<feature type="domain" description="Alanine racemase N-terminal" evidence="4">
    <location>
        <begin position="10"/>
        <end position="226"/>
    </location>
</feature>
<reference evidence="6" key="1">
    <citation type="submission" date="2023-09" db="EMBL/GenBank/DDBJ databases">
        <authorList>
            <person name="Li S."/>
            <person name="Li X."/>
            <person name="Zhang C."/>
            <person name="Zhao Z."/>
        </authorList>
    </citation>
    <scope>NUCLEOTIDE SEQUENCE [LARGE SCALE GENOMIC DNA]</scope>
    <source>
        <strain evidence="6">SQ345</strain>
    </source>
</reference>
<sequence length="227" mass="25107">MINIADNLKAIHQDIINASNNANRSSVAVSLLAVSKTKPVSLIQQAYDAGQRHFGENYVQETVEKVQQLAHLTDITWHFIGPIQSNKTRQIAENVDWAHSIDRIKTAKRLNEQRDSNIIPLNVCLQVNISGEESKSGAKISEVTELAEFINNCPNLALRGLMAIPAKGDDEVTKQSFIKMQTLFNQLQHQYPSVDTLSMGMSNDMTIAIDCGSTMIRVGTAIFGARE</sequence>
<gene>
    <name evidence="5" type="ORF">RI845_14680</name>
</gene>
<evidence type="ECO:0000313" key="5">
    <source>
        <dbReference type="EMBL" id="WNC67759.1"/>
    </source>
</evidence>
<dbReference type="Gene3D" id="3.20.20.10">
    <property type="entry name" value="Alanine racemase"/>
    <property type="match status" value="1"/>
</dbReference>
<dbReference type="RefSeq" id="WP_348386918.1">
    <property type="nucleotide sequence ID" value="NZ_CP134146.1"/>
</dbReference>
<dbReference type="HAMAP" id="MF_02087">
    <property type="entry name" value="PLP_homeostasis"/>
    <property type="match status" value="1"/>
</dbReference>
<evidence type="ECO:0000256" key="2">
    <source>
        <dbReference type="HAMAP-Rule" id="MF_02087"/>
    </source>
</evidence>
<feature type="modified residue" description="N6-(pyridoxal phosphate)lysine" evidence="2">
    <location>
        <position position="36"/>
    </location>
</feature>
<evidence type="ECO:0000256" key="3">
    <source>
        <dbReference type="RuleBase" id="RU004514"/>
    </source>
</evidence>
<dbReference type="PANTHER" id="PTHR10146:SF14">
    <property type="entry name" value="PYRIDOXAL PHOSPHATE HOMEOSTASIS PROTEIN"/>
    <property type="match status" value="1"/>
</dbReference>
<dbReference type="PROSITE" id="PS01211">
    <property type="entry name" value="UPF0001"/>
    <property type="match status" value="1"/>
</dbReference>
<dbReference type="PIRSF" id="PIRSF004848">
    <property type="entry name" value="YBL036c_PLPDEIII"/>
    <property type="match status" value="1"/>
</dbReference>
<dbReference type="NCBIfam" id="TIGR00044">
    <property type="entry name" value="YggS family pyridoxal phosphate-dependent enzyme"/>
    <property type="match status" value="1"/>
</dbReference>
<comment type="function">
    <text evidence="2">Pyridoxal 5'-phosphate (PLP)-binding protein, which is involved in PLP homeostasis.</text>
</comment>
<proteinExistence type="inferred from homology"/>
<dbReference type="InterPro" id="IPR029066">
    <property type="entry name" value="PLP-binding_barrel"/>
</dbReference>
<organism evidence="5 6">
    <name type="scientific">Thalassotalea nanhaiensis</name>
    <dbReference type="NCBI Taxonomy" id="3065648"/>
    <lineage>
        <taxon>Bacteria</taxon>
        <taxon>Pseudomonadati</taxon>
        <taxon>Pseudomonadota</taxon>
        <taxon>Gammaproteobacteria</taxon>
        <taxon>Alteromonadales</taxon>
        <taxon>Colwelliaceae</taxon>
        <taxon>Thalassotalea</taxon>
    </lineage>
</organism>
<dbReference type="Pfam" id="PF01168">
    <property type="entry name" value="Ala_racemase_N"/>
    <property type="match status" value="1"/>
</dbReference>
<dbReference type="EMBL" id="CP134146">
    <property type="protein sequence ID" value="WNC67759.1"/>
    <property type="molecule type" value="Genomic_DNA"/>
</dbReference>